<evidence type="ECO:0000313" key="3">
    <source>
        <dbReference type="Proteomes" id="UP001257948"/>
    </source>
</evidence>
<comment type="caution">
    <text evidence="2">The sequence shown here is derived from an EMBL/GenBank/DDBJ whole genome shotgun (WGS) entry which is preliminary data.</text>
</comment>
<reference evidence="3" key="1">
    <citation type="submission" date="2023-07" db="EMBL/GenBank/DDBJ databases">
        <title>Draft genome sequence of the endophytic actinobacterium Streptomyces justiciae WPN32, a potential antibiotic producer.</title>
        <authorList>
            <person name="Yasawong M."/>
            <person name="Pana W."/>
            <person name="Ganta P."/>
            <person name="Santapan N."/>
            <person name="Songngamsuk T."/>
            <person name="Phatcharaharikarn M."/>
            <person name="Kerdtoob S."/>
            <person name="Nantapong N."/>
        </authorList>
    </citation>
    <scope>NUCLEOTIDE SEQUENCE [LARGE SCALE GENOMIC DNA]</scope>
    <source>
        <strain evidence="3">WPN32</strain>
    </source>
</reference>
<organism evidence="2 3">
    <name type="scientific">Streptomyces justiciae</name>
    <dbReference type="NCBI Taxonomy" id="2780140"/>
    <lineage>
        <taxon>Bacteria</taxon>
        <taxon>Bacillati</taxon>
        <taxon>Actinomycetota</taxon>
        <taxon>Actinomycetes</taxon>
        <taxon>Kitasatosporales</taxon>
        <taxon>Streptomycetaceae</taxon>
        <taxon>Streptomyces</taxon>
    </lineage>
</organism>
<feature type="region of interest" description="Disordered" evidence="1">
    <location>
        <begin position="133"/>
        <end position="162"/>
    </location>
</feature>
<dbReference type="NCBIfam" id="NF038083">
    <property type="entry name" value="CU044_5270_fam"/>
    <property type="match status" value="1"/>
</dbReference>
<dbReference type="InterPro" id="IPR047789">
    <property type="entry name" value="CU044_5270-like"/>
</dbReference>
<evidence type="ECO:0000313" key="2">
    <source>
        <dbReference type="EMBL" id="MDT7842145.1"/>
    </source>
</evidence>
<name>A0ABU3LSE3_9ACTN</name>
<gene>
    <name evidence="2" type="ORF">RQC66_15505</name>
</gene>
<keyword evidence="3" id="KW-1185">Reference proteome</keyword>
<feature type="compositionally biased region" description="Basic and acidic residues" evidence="1">
    <location>
        <begin position="146"/>
        <end position="162"/>
    </location>
</feature>
<dbReference type="Proteomes" id="UP001257948">
    <property type="component" value="Unassembled WGS sequence"/>
</dbReference>
<proteinExistence type="predicted"/>
<evidence type="ECO:0000256" key="1">
    <source>
        <dbReference type="SAM" id="MobiDB-lite"/>
    </source>
</evidence>
<protein>
    <submittedName>
        <fullName evidence="2">CU044_5270 family protein</fullName>
    </submittedName>
</protein>
<sequence length="308" mass="34080">MDDLTAVRELAADVPPPTDEARSAARARLHCAVVQEGRPGALLSRRLMFRVAVAGTATAAVAGGVVVATRDERDADSPRMATLSAAELLHRAADRTRADSAGLPIPRNDQYLYTKTYISRTYVEGGRRRTWTDESWTSVDGSKPSRRQEYGKVHHDPPLGEHEVMWPPTEYTALAEWPTDPDELLDRLRMGGRGDDRTAFMNAVQFFVVPRVMPPGLEAASFEAVARIPGIRIDRGVVDALGRQAIAVSYPESDFAFLFDTKTYAYLGLNVDGGTGEMVDGRMKLRDRYHELRARQETGVVDRIGQRP</sequence>
<dbReference type="EMBL" id="JAVTLL010000009">
    <property type="protein sequence ID" value="MDT7842145.1"/>
    <property type="molecule type" value="Genomic_DNA"/>
</dbReference>
<accession>A0ABU3LSE3</accession>
<dbReference type="RefSeq" id="WP_314201482.1">
    <property type="nucleotide sequence ID" value="NZ_JAVTLL010000009.1"/>
</dbReference>